<dbReference type="SUPFAM" id="SSF55781">
    <property type="entry name" value="GAF domain-like"/>
    <property type="match status" value="1"/>
</dbReference>
<feature type="domain" description="PAS" evidence="9">
    <location>
        <begin position="401"/>
        <end position="455"/>
    </location>
</feature>
<dbReference type="SMART" id="SM00448">
    <property type="entry name" value="REC"/>
    <property type="match status" value="1"/>
</dbReference>
<gene>
    <name evidence="12" type="ORF">MNBD_GAMMA18-1317</name>
</gene>
<reference evidence="12" key="1">
    <citation type="submission" date="2018-06" db="EMBL/GenBank/DDBJ databases">
        <authorList>
            <person name="Zhirakovskaya E."/>
        </authorList>
    </citation>
    <scope>NUCLEOTIDE SEQUENCE</scope>
</reference>
<evidence type="ECO:0000256" key="2">
    <source>
        <dbReference type="ARBA" id="ARBA00012438"/>
    </source>
</evidence>
<keyword evidence="3" id="KW-0597">Phosphoprotein</keyword>
<dbReference type="Pfam" id="PF08447">
    <property type="entry name" value="PAS_3"/>
    <property type="match status" value="1"/>
</dbReference>
<feature type="domain" description="Histidine kinase" evidence="7">
    <location>
        <begin position="827"/>
        <end position="1053"/>
    </location>
</feature>
<sequence>MRIRHRLLLIIFLVALLPALVVGYVNFTHTRDLLEQQALSNLERQALLKESEVLIYLKELYTRTIDFSSDGFIRDQVEQPGNDGVSVALNEHLKLNKLPLDSRIVFISAYRFNGQLVASTSDLQSRVTPYLDKLRSVTQWPYLATHNVGSGRGALDFFQPISSRLVGGERAGYLHIRYNIDLLNELVISHPAGNKHDHYAYDLSHLRDNSSTYLVSQQGYLINDIEGIEHTLSHRMIDTLPVASCSQQGKSIEGRWQNYFGVMVLGSSHCIDIGEEKWTLVTEIIQDEAYGAVTSSGYFLLASLVFSLVLIIIAATYLSNIIFRPIKSLHRSAVRISEGDWEHQAALKGSDELSDLSHTLDRMVETLRCSRDSLEGVNEQLRKNNSELIFKQRTLDEHSLVLEADKAGVIVSVNEALCSCSQYTEAELIGQSITLLRPPNYSECFDELKREVQQGSVWHGDLPGRRKDGSLYWVATTVVPFLDREKIPERFLSIQTDITHQKMNEKKLNRSNRALTALAEMQSLSGSHHDEHLWAQAITDGLSCRHCYDAAWIDIHDLTIDGVINAATLTANGKPVTIDTLPTLTEQGLLNGEMVVYQHLERFPKNSPWYQYAKAGYYALIALPIMNQQQVLGHLQLVSTDPNAFGDEEVSILNKLVGEIAAGLFLMRTQSDKEMVEHQLSASALNLDQAQEIARLGSCEWFIDENYQVWSAQLYRMLGYQPDEVEASPELLYQAIHVDDREMVRNAIEQLKKIGGVCNLEYRFDLAGNVRNITTKAKLDTESGHSKVVATMQDITDRIYMENERKTLEIQLKQSQRLQAIGQLTGGIAHDFNNMLAAILGYTELAKTMALPDQTNISNYLSEIEKAGLRARDLVQQMLVYSRRDKNPDMEVLDLQHLVVDSLKMLKSTIPPSIVINSELDNDAVPLIRGTSVELHQIITNLVINARDAVGEKGSIDVALQHAEEDGQLCSSCQRYFSGHYAVVKIKDTGSGIPEQQLFSIFEPFFTTKEVGKGTGMGLSMVHGLVHRHDGHLCVTSQIGQGTCFELYFPIPAVIQNIESNTPEETVIPITKIPTNTRVMVVDDEESVATMIRHQLESIGLQPKVFFDSHQALAYFESHHHEIDLLVSDQAMPGLLGHEMIAKMREINPDLPAVVCTGFSAKEVLALLKQVDGIEVICKPVDFDAFTVALQRVLGKRVS</sequence>
<dbReference type="SUPFAM" id="SSF55874">
    <property type="entry name" value="ATPase domain of HSP90 chaperone/DNA topoisomerase II/histidine kinase"/>
    <property type="match status" value="1"/>
</dbReference>
<dbReference type="Pfam" id="PF13185">
    <property type="entry name" value="GAF_2"/>
    <property type="match status" value="1"/>
</dbReference>
<dbReference type="SMART" id="SM00387">
    <property type="entry name" value="HATPase_c"/>
    <property type="match status" value="1"/>
</dbReference>
<dbReference type="InterPro" id="IPR003594">
    <property type="entry name" value="HATPase_dom"/>
</dbReference>
<dbReference type="NCBIfam" id="TIGR00229">
    <property type="entry name" value="sensory_box"/>
    <property type="match status" value="1"/>
</dbReference>
<dbReference type="InterPro" id="IPR004358">
    <property type="entry name" value="Sig_transdc_His_kin-like_C"/>
</dbReference>
<dbReference type="GO" id="GO:0000155">
    <property type="term" value="F:phosphorelay sensor kinase activity"/>
    <property type="evidence" value="ECO:0007669"/>
    <property type="project" value="InterPro"/>
</dbReference>
<dbReference type="InterPro" id="IPR035965">
    <property type="entry name" value="PAS-like_dom_sf"/>
</dbReference>
<feature type="transmembrane region" description="Helical" evidence="6">
    <location>
        <begin position="298"/>
        <end position="323"/>
    </location>
</feature>
<keyword evidence="6" id="KW-1133">Transmembrane helix</keyword>
<evidence type="ECO:0000256" key="4">
    <source>
        <dbReference type="ARBA" id="ARBA00022679"/>
    </source>
</evidence>
<dbReference type="PRINTS" id="PR00344">
    <property type="entry name" value="BCTRLSENSOR"/>
</dbReference>
<dbReference type="SMART" id="SM00091">
    <property type="entry name" value="PAS"/>
    <property type="match status" value="2"/>
</dbReference>
<dbReference type="SMART" id="SM00086">
    <property type="entry name" value="PAC"/>
    <property type="match status" value="2"/>
</dbReference>
<organism evidence="12">
    <name type="scientific">hydrothermal vent metagenome</name>
    <dbReference type="NCBI Taxonomy" id="652676"/>
    <lineage>
        <taxon>unclassified sequences</taxon>
        <taxon>metagenomes</taxon>
        <taxon>ecological metagenomes</taxon>
    </lineage>
</organism>
<dbReference type="CDD" id="cd00156">
    <property type="entry name" value="REC"/>
    <property type="match status" value="1"/>
</dbReference>
<evidence type="ECO:0000256" key="6">
    <source>
        <dbReference type="SAM" id="Phobius"/>
    </source>
</evidence>
<dbReference type="SMART" id="SM00304">
    <property type="entry name" value="HAMP"/>
    <property type="match status" value="1"/>
</dbReference>
<accession>A0A3B0ZPY2</accession>
<dbReference type="PROSITE" id="PS50110">
    <property type="entry name" value="RESPONSE_REGULATORY"/>
    <property type="match status" value="1"/>
</dbReference>
<dbReference type="Pfam" id="PF00072">
    <property type="entry name" value="Response_reg"/>
    <property type="match status" value="1"/>
</dbReference>
<dbReference type="InterPro" id="IPR001789">
    <property type="entry name" value="Sig_transdc_resp-reg_receiver"/>
</dbReference>
<dbReference type="SUPFAM" id="SSF55785">
    <property type="entry name" value="PYP-like sensor domain (PAS domain)"/>
    <property type="match status" value="2"/>
</dbReference>
<feature type="domain" description="PAS" evidence="9">
    <location>
        <begin position="710"/>
        <end position="755"/>
    </location>
</feature>
<dbReference type="InterPro" id="IPR001610">
    <property type="entry name" value="PAC"/>
</dbReference>
<dbReference type="PROSITE" id="PS50113">
    <property type="entry name" value="PAC"/>
    <property type="match status" value="1"/>
</dbReference>
<dbReference type="SUPFAM" id="SSF47384">
    <property type="entry name" value="Homodimeric domain of signal transducing histidine kinase"/>
    <property type="match status" value="1"/>
</dbReference>
<evidence type="ECO:0000256" key="5">
    <source>
        <dbReference type="ARBA" id="ARBA00022777"/>
    </source>
</evidence>
<dbReference type="Gene3D" id="3.30.450.40">
    <property type="match status" value="1"/>
</dbReference>
<dbReference type="AlphaFoldDB" id="A0A3B0ZPY2"/>
<dbReference type="InterPro" id="IPR003660">
    <property type="entry name" value="HAMP_dom"/>
</dbReference>
<dbReference type="InterPro" id="IPR036890">
    <property type="entry name" value="HATPase_C_sf"/>
</dbReference>
<dbReference type="GO" id="GO:0016020">
    <property type="term" value="C:membrane"/>
    <property type="evidence" value="ECO:0007669"/>
    <property type="project" value="InterPro"/>
</dbReference>
<dbReference type="InterPro" id="IPR029016">
    <property type="entry name" value="GAF-like_dom_sf"/>
</dbReference>
<dbReference type="PANTHER" id="PTHR43065">
    <property type="entry name" value="SENSOR HISTIDINE KINASE"/>
    <property type="match status" value="1"/>
</dbReference>
<dbReference type="EC" id="2.7.13.3" evidence="2"/>
<evidence type="ECO:0000259" key="7">
    <source>
        <dbReference type="PROSITE" id="PS50109"/>
    </source>
</evidence>
<evidence type="ECO:0000256" key="1">
    <source>
        <dbReference type="ARBA" id="ARBA00000085"/>
    </source>
</evidence>
<feature type="domain" description="PAC" evidence="10">
    <location>
        <begin position="458"/>
        <end position="510"/>
    </location>
</feature>
<evidence type="ECO:0000259" key="10">
    <source>
        <dbReference type="PROSITE" id="PS50113"/>
    </source>
</evidence>
<dbReference type="CDD" id="cd00130">
    <property type="entry name" value="PAS"/>
    <property type="match status" value="2"/>
</dbReference>
<dbReference type="SUPFAM" id="SSF52172">
    <property type="entry name" value="CheY-like"/>
    <property type="match status" value="1"/>
</dbReference>
<dbReference type="Gene3D" id="3.30.450.20">
    <property type="entry name" value="PAS domain"/>
    <property type="match status" value="2"/>
</dbReference>
<protein>
    <recommendedName>
        <fullName evidence="2">histidine kinase</fullName>
        <ecNumber evidence="2">2.7.13.3</ecNumber>
    </recommendedName>
</protein>
<name>A0A3B0ZPY2_9ZZZZ</name>
<evidence type="ECO:0000259" key="11">
    <source>
        <dbReference type="PROSITE" id="PS50885"/>
    </source>
</evidence>
<dbReference type="EMBL" id="UOFP01000210">
    <property type="protein sequence ID" value="VAW88139.1"/>
    <property type="molecule type" value="Genomic_DNA"/>
</dbReference>
<dbReference type="PROSITE" id="PS50109">
    <property type="entry name" value="HIS_KIN"/>
    <property type="match status" value="1"/>
</dbReference>
<dbReference type="Pfam" id="PF00672">
    <property type="entry name" value="HAMP"/>
    <property type="match status" value="1"/>
</dbReference>
<dbReference type="InterPro" id="IPR003018">
    <property type="entry name" value="GAF"/>
</dbReference>
<dbReference type="SMART" id="SM00388">
    <property type="entry name" value="HisKA"/>
    <property type="match status" value="1"/>
</dbReference>
<dbReference type="Gene3D" id="3.30.565.10">
    <property type="entry name" value="Histidine kinase-like ATPase, C-terminal domain"/>
    <property type="match status" value="1"/>
</dbReference>
<dbReference type="InterPro" id="IPR036097">
    <property type="entry name" value="HisK_dim/P_sf"/>
</dbReference>
<dbReference type="InterPro" id="IPR005467">
    <property type="entry name" value="His_kinase_dom"/>
</dbReference>
<proteinExistence type="predicted"/>
<keyword evidence="4" id="KW-0808">Transferase</keyword>
<dbReference type="SUPFAM" id="SSF158472">
    <property type="entry name" value="HAMP domain-like"/>
    <property type="match status" value="1"/>
</dbReference>
<dbReference type="CDD" id="cd00082">
    <property type="entry name" value="HisKA"/>
    <property type="match status" value="1"/>
</dbReference>
<dbReference type="CDD" id="cd06225">
    <property type="entry name" value="HAMP"/>
    <property type="match status" value="1"/>
</dbReference>
<feature type="domain" description="HAMP" evidence="11">
    <location>
        <begin position="320"/>
        <end position="372"/>
    </location>
</feature>
<dbReference type="InterPro" id="IPR000700">
    <property type="entry name" value="PAS-assoc_C"/>
</dbReference>
<dbReference type="InterPro" id="IPR013655">
    <property type="entry name" value="PAS_fold_3"/>
</dbReference>
<keyword evidence="6" id="KW-0812">Transmembrane</keyword>
<evidence type="ECO:0000259" key="8">
    <source>
        <dbReference type="PROSITE" id="PS50110"/>
    </source>
</evidence>
<evidence type="ECO:0000256" key="3">
    <source>
        <dbReference type="ARBA" id="ARBA00022553"/>
    </source>
</evidence>
<dbReference type="InterPro" id="IPR000014">
    <property type="entry name" value="PAS"/>
</dbReference>
<dbReference type="InterPro" id="IPR003661">
    <property type="entry name" value="HisK_dim/P_dom"/>
</dbReference>
<dbReference type="PROSITE" id="PS50112">
    <property type="entry name" value="PAS"/>
    <property type="match status" value="2"/>
</dbReference>
<dbReference type="PROSITE" id="PS50885">
    <property type="entry name" value="HAMP"/>
    <property type="match status" value="1"/>
</dbReference>
<keyword evidence="5" id="KW-0418">Kinase</keyword>
<dbReference type="PANTHER" id="PTHR43065:SF42">
    <property type="entry name" value="TWO-COMPONENT SENSOR PPRA"/>
    <property type="match status" value="1"/>
</dbReference>
<dbReference type="Gene3D" id="3.40.50.2300">
    <property type="match status" value="1"/>
</dbReference>
<dbReference type="InterPro" id="IPR011006">
    <property type="entry name" value="CheY-like_superfamily"/>
</dbReference>
<keyword evidence="6" id="KW-0472">Membrane</keyword>
<dbReference type="Pfam" id="PF13426">
    <property type="entry name" value="PAS_9"/>
    <property type="match status" value="1"/>
</dbReference>
<comment type="catalytic activity">
    <reaction evidence="1">
        <text>ATP + protein L-histidine = ADP + protein N-phospho-L-histidine.</text>
        <dbReference type="EC" id="2.7.13.3"/>
    </reaction>
</comment>
<feature type="domain" description="Response regulatory" evidence="8">
    <location>
        <begin position="1078"/>
        <end position="1194"/>
    </location>
</feature>
<dbReference type="Gene3D" id="1.10.287.130">
    <property type="match status" value="1"/>
</dbReference>
<evidence type="ECO:0000313" key="12">
    <source>
        <dbReference type="EMBL" id="VAW88139.1"/>
    </source>
</evidence>
<dbReference type="Pfam" id="PF02518">
    <property type="entry name" value="HATPase_c"/>
    <property type="match status" value="1"/>
</dbReference>
<evidence type="ECO:0000259" key="9">
    <source>
        <dbReference type="PROSITE" id="PS50112"/>
    </source>
</evidence>
<dbReference type="Pfam" id="PF00512">
    <property type="entry name" value="HisKA"/>
    <property type="match status" value="1"/>
</dbReference>
<dbReference type="Gene3D" id="6.10.340.10">
    <property type="match status" value="1"/>
</dbReference>